<dbReference type="PROSITE" id="PS51257">
    <property type="entry name" value="PROKAR_LIPOPROTEIN"/>
    <property type="match status" value="1"/>
</dbReference>
<keyword evidence="9" id="KW-0614">Plasmid</keyword>
<name>A0ABT1MLR3_9RHOB</name>
<dbReference type="NCBIfam" id="NF001305">
    <property type="entry name" value="PRK00249.1-5"/>
    <property type="match status" value="1"/>
</dbReference>
<evidence type="ECO:0000256" key="7">
    <source>
        <dbReference type="HAMAP-Rule" id="MF_00415"/>
    </source>
</evidence>
<keyword evidence="9" id="KW-0282">Flagellum</keyword>
<comment type="function">
    <text evidence="1 7">Assembles around the rod to form the L-ring and probably protects the motor/basal body from shearing forces during rotation.</text>
</comment>
<dbReference type="Proteomes" id="UP001203945">
    <property type="component" value="Unassembled WGS sequence"/>
</dbReference>
<dbReference type="RefSeq" id="WP_255328078.1">
    <property type="nucleotide sequence ID" value="NZ_JAKZEU010000001.1"/>
</dbReference>
<comment type="similarity">
    <text evidence="2 7">Belongs to the FlgH family.</text>
</comment>
<dbReference type="PANTHER" id="PTHR34933:SF1">
    <property type="entry name" value="FLAGELLAR L-RING PROTEIN"/>
    <property type="match status" value="1"/>
</dbReference>
<evidence type="ECO:0000313" key="9">
    <source>
        <dbReference type="EMBL" id="MCQ0969116.1"/>
    </source>
</evidence>
<evidence type="ECO:0000256" key="5">
    <source>
        <dbReference type="ARBA" id="ARBA00023143"/>
    </source>
</evidence>
<dbReference type="PANTHER" id="PTHR34933">
    <property type="entry name" value="FLAGELLAR L-RING PROTEIN"/>
    <property type="match status" value="1"/>
</dbReference>
<dbReference type="Pfam" id="PF02107">
    <property type="entry name" value="FlgH"/>
    <property type="match status" value="1"/>
</dbReference>
<evidence type="ECO:0000256" key="2">
    <source>
        <dbReference type="ARBA" id="ARBA00006929"/>
    </source>
</evidence>
<evidence type="ECO:0000256" key="4">
    <source>
        <dbReference type="ARBA" id="ARBA00023136"/>
    </source>
</evidence>
<dbReference type="PRINTS" id="PR01008">
    <property type="entry name" value="FLGLRINGFLGH"/>
</dbReference>
<evidence type="ECO:0000313" key="10">
    <source>
        <dbReference type="Proteomes" id="UP001203945"/>
    </source>
</evidence>
<accession>A0ABT1MLR3</accession>
<comment type="caution">
    <text evidence="9">The sequence shown here is derived from an EMBL/GenBank/DDBJ whole genome shotgun (WGS) entry which is preliminary data.</text>
</comment>
<geneLocation type="plasmid" evidence="9">
    <name>unnamed1</name>
</geneLocation>
<keyword evidence="3 7" id="KW-0732">Signal</keyword>
<comment type="subcellular location">
    <subcellularLocation>
        <location evidence="7">Cell outer membrane</location>
        <topology evidence="7">Lipid-anchor</topology>
    </subcellularLocation>
    <subcellularLocation>
        <location evidence="7">Bacterial flagellum basal body</location>
    </subcellularLocation>
</comment>
<keyword evidence="6 7" id="KW-0998">Cell outer membrane</keyword>
<feature type="chain" id="PRO_5046781077" description="Flagellar L-ring protein" evidence="8">
    <location>
        <begin position="21"/>
        <end position="241"/>
    </location>
</feature>
<keyword evidence="9" id="KW-0969">Cilium</keyword>
<dbReference type="InterPro" id="IPR000527">
    <property type="entry name" value="Flag_Lring"/>
</dbReference>
<proteinExistence type="inferred from homology"/>
<evidence type="ECO:0000256" key="3">
    <source>
        <dbReference type="ARBA" id="ARBA00022729"/>
    </source>
</evidence>
<keyword evidence="9" id="KW-0966">Cell projection</keyword>
<dbReference type="HAMAP" id="MF_00415">
    <property type="entry name" value="FlgH"/>
    <property type="match status" value="1"/>
</dbReference>
<feature type="signal peptide" evidence="8">
    <location>
        <begin position="1"/>
        <end position="20"/>
    </location>
</feature>
<evidence type="ECO:0000256" key="1">
    <source>
        <dbReference type="ARBA" id="ARBA00002591"/>
    </source>
</evidence>
<reference evidence="9 10" key="1">
    <citation type="submission" date="2022-03" db="EMBL/GenBank/DDBJ databases">
        <authorList>
            <person name="He Y."/>
        </authorList>
    </citation>
    <scope>NUCLEOTIDE SEQUENCE [LARGE SCALE GENOMIC DNA]</scope>
    <source>
        <strain evidence="9 10">TK19116</strain>
        <plasmid evidence="9">unnamed1</plasmid>
    </source>
</reference>
<comment type="subunit">
    <text evidence="7">The basal body constitutes a major portion of the flagellar organelle and consists of four rings (L,P,S, and M) mounted on a central rod.</text>
</comment>
<sequence length="241" mass="26181">MKPIHILCLCLALGACSRAANVGRAPDMTPPRETEEFLAMTNPELNLIPDSARPEAAASLWETSQSSLVGDRRATSRGDILTVVIEIDDRAEISNSSGRSRNAKENAGIPAMAGIPQRLDRKLPEGASMAELMEADASSTFKGSGNIARRDKVTLRVAATVLDRLPNGVLHIQGTQEVRVNFEVRELTVSGFVRPSDVSRQNEIEYDRIAGARISYGGRGQITDVQQPRYGQQVADILLPF</sequence>
<organism evidence="9 10">
    <name type="scientific">Paracoccus albicereus</name>
    <dbReference type="NCBI Taxonomy" id="2922394"/>
    <lineage>
        <taxon>Bacteria</taxon>
        <taxon>Pseudomonadati</taxon>
        <taxon>Pseudomonadota</taxon>
        <taxon>Alphaproteobacteria</taxon>
        <taxon>Rhodobacterales</taxon>
        <taxon>Paracoccaceae</taxon>
        <taxon>Paracoccus</taxon>
    </lineage>
</organism>
<keyword evidence="7" id="KW-0449">Lipoprotein</keyword>
<gene>
    <name evidence="7" type="primary">flgH</name>
    <name evidence="9" type="ORF">MLD63_01535</name>
</gene>
<dbReference type="EMBL" id="JAKZEU010000001">
    <property type="protein sequence ID" value="MCQ0969116.1"/>
    <property type="molecule type" value="Genomic_DNA"/>
</dbReference>
<keyword evidence="5 7" id="KW-0975">Bacterial flagellum</keyword>
<protein>
    <recommendedName>
        <fullName evidence="7">Flagellar L-ring protein</fullName>
    </recommendedName>
    <alternativeName>
        <fullName evidence="7">Basal body L-ring protein</fullName>
    </alternativeName>
</protein>
<keyword evidence="10" id="KW-1185">Reference proteome</keyword>
<keyword evidence="4 7" id="KW-0472">Membrane</keyword>
<evidence type="ECO:0000256" key="8">
    <source>
        <dbReference type="SAM" id="SignalP"/>
    </source>
</evidence>
<evidence type="ECO:0000256" key="6">
    <source>
        <dbReference type="ARBA" id="ARBA00023237"/>
    </source>
</evidence>